<organism evidence="2 3">
    <name type="scientific">Hypsizygus marmoreus</name>
    <name type="common">White beech mushroom</name>
    <name type="synonym">Agaricus marmoreus</name>
    <dbReference type="NCBI Taxonomy" id="39966"/>
    <lineage>
        <taxon>Eukaryota</taxon>
        <taxon>Fungi</taxon>
        <taxon>Dikarya</taxon>
        <taxon>Basidiomycota</taxon>
        <taxon>Agaricomycotina</taxon>
        <taxon>Agaricomycetes</taxon>
        <taxon>Agaricomycetidae</taxon>
        <taxon>Agaricales</taxon>
        <taxon>Tricholomatineae</taxon>
        <taxon>Lyophyllaceae</taxon>
        <taxon>Hypsizygus</taxon>
    </lineage>
</organism>
<feature type="compositionally biased region" description="Low complexity" evidence="1">
    <location>
        <begin position="1"/>
        <end position="15"/>
    </location>
</feature>
<feature type="compositionally biased region" description="Basic and acidic residues" evidence="1">
    <location>
        <begin position="489"/>
        <end position="498"/>
    </location>
</feature>
<feature type="compositionally biased region" description="Polar residues" evidence="1">
    <location>
        <begin position="427"/>
        <end position="443"/>
    </location>
</feature>
<feature type="compositionally biased region" description="Low complexity" evidence="1">
    <location>
        <begin position="1082"/>
        <end position="1104"/>
    </location>
</feature>
<dbReference type="EMBL" id="LUEZ02000015">
    <property type="protein sequence ID" value="RDB27545.1"/>
    <property type="molecule type" value="Genomic_DNA"/>
</dbReference>
<feature type="compositionally biased region" description="Low complexity" evidence="1">
    <location>
        <begin position="1119"/>
        <end position="1154"/>
    </location>
</feature>
<dbReference type="Proteomes" id="UP000076154">
    <property type="component" value="Unassembled WGS sequence"/>
</dbReference>
<feature type="compositionally biased region" description="Basic and acidic residues" evidence="1">
    <location>
        <begin position="750"/>
        <end position="796"/>
    </location>
</feature>
<gene>
    <name evidence="2" type="ORF">Hypma_003819</name>
</gene>
<feature type="compositionally biased region" description="Polar residues" evidence="1">
    <location>
        <begin position="320"/>
        <end position="341"/>
    </location>
</feature>
<feature type="compositionally biased region" description="Basic and acidic residues" evidence="1">
    <location>
        <begin position="851"/>
        <end position="1078"/>
    </location>
</feature>
<feature type="region of interest" description="Disordered" evidence="1">
    <location>
        <begin position="1"/>
        <end position="27"/>
    </location>
</feature>
<feature type="compositionally biased region" description="Basic and acidic residues" evidence="1">
    <location>
        <begin position="16"/>
        <end position="27"/>
    </location>
</feature>
<name>A0A369K4G0_HYPMA</name>
<feature type="compositionally biased region" description="Basic and acidic residues" evidence="1">
    <location>
        <begin position="1176"/>
        <end position="1188"/>
    </location>
</feature>
<feature type="compositionally biased region" description="Basic and acidic residues" evidence="1">
    <location>
        <begin position="180"/>
        <end position="193"/>
    </location>
</feature>
<feature type="compositionally biased region" description="Pro residues" evidence="1">
    <location>
        <begin position="145"/>
        <end position="175"/>
    </location>
</feature>
<sequence>MSTVTSQAPSLSSSSQKRDELDVEPDKAWKDALKQEIEDGLKSMVQDAKKNLSDELAKAPVSVEERERLTAEYHQAMSNIRAIATEAFRDQLERERQERRWAAGQPLLPQWNEALKKEQQDIMDAIKIASQKQKEAASSNSQTANPPPSDARPPEAPPPVPPPPAIPTGPVPMDLPPALAEKEEERRRERERGPPPGPHVSTRRGSNTHSSSPKDDFTHPHATYRRMPHMPPPLLESPKPLEPVMSDDSDVDDEVMLRPPERQEPIRKPSIHERPIDLPTNRSIDSVSRSSSGRYVARSPPKPIPQIWMPSKSPEDDTLTSRAQSGLTRRGSTASIRSTGSAGIRPSIAAPIPERVEPESTVRERARVQDADQGWTPTQRTREKEKQGPSMRNESRYSSASDISQRYEEPASYPSPRTPLRSDANGPVSSNRRPINRKTSFNSDDPEFHPAQQRSVRSRGSFNNDDRGYPHPGGPPSSRPIPRTSSTVNDERERERFYEPPYPRPYPTPPSSASRSTGREYSYGPEAYESYHQEPKSATWRAAQLPESPPKRRTSESRQGLAREPSFTKYSARKVEDIEFPQDVYTPHFDSPPTASIPIVRPKQSPSIDSPGWKSWGPEPPLMRRDSLRDYDYYPRDYDDADRGHDYHGRESDFVGRDYEYHQRSRDHGPQYAPPDASGPSRRERHSVRSPPSSYQGNQYDRTNHQFGGREARHTVEEDSEEYSDESEQEQEEPPYARRQPDVTPLYGEQTKRKELEQDAKRKARGEQDRNAKEEARRIEQEKAKRAEELERKREWEEEEEEEKAREEEAKREKERKEKDREEEEERARQLAAAEEEKRQQEAEEAIQKAAEARRLSREAKKKAAEARKLEEEAKKLEAEAKKRAEEVERTQEEYRKKEQDIKRKEEETRKKAEQLRKQELEATKKEREVKKKEQDAKLKEQEAKRKEEEAKRKEEEAQKREEEAQQKEEETKRKEELIRQREEDLKKREDELNRREEEISRTAAEKLQKEWEQEEQDRKSREAAAEMKRLEQERRRHADEVFRKDQERIRQDQLQQEEFRKREEEIRRRAEERKRQDSVGAESSWGPSSYSSQPSSSPSSRPLPHAPAPNAAEKPAHGASPSSWNSNGPSPWASQARSTSTSSTAGQTASSTSKPRSGSMGSTLPTNPSPNPPPPRDENEWRRRQEEQFIRQQEQFRREQERLEAARQAKEAGKILTKEDVIAVYERHERLWQDVIPKEDELRWRQFPWPMFKAPSSPEDITFAAINAYMQSPHYPEKDKARTQKDRLKDQIKRWHPDRFDTKVLPKVIEGERDIVKEGAGSVVRTLNELLTRSNVPSVFS</sequence>
<dbReference type="PANTHER" id="PTHR45615:SF40">
    <property type="entry name" value="MYOSIN HEAVY CHAIN, NON-MUSCLE"/>
    <property type="match status" value="1"/>
</dbReference>
<feature type="compositionally biased region" description="Polar residues" evidence="1">
    <location>
        <begin position="452"/>
        <end position="463"/>
    </location>
</feature>
<keyword evidence="3" id="KW-1185">Reference proteome</keyword>
<dbReference type="InParanoid" id="A0A369K4G0"/>
<feature type="compositionally biased region" description="Basic and acidic residues" evidence="1">
    <location>
        <begin position="354"/>
        <end position="370"/>
    </location>
</feature>
<dbReference type="GO" id="GO:0032982">
    <property type="term" value="C:myosin filament"/>
    <property type="evidence" value="ECO:0007669"/>
    <property type="project" value="TreeGrafter"/>
</dbReference>
<protein>
    <submittedName>
        <fullName evidence="2">Uncharacterized protein</fullName>
    </submittedName>
</protein>
<feature type="compositionally biased region" description="Polar residues" evidence="1">
    <location>
        <begin position="690"/>
        <end position="701"/>
    </location>
</feature>
<comment type="caution">
    <text evidence="2">The sequence shown here is derived from an EMBL/GenBank/DDBJ whole genome shotgun (WGS) entry which is preliminary data.</text>
</comment>
<feature type="compositionally biased region" description="Basic and acidic residues" evidence="1">
    <location>
        <begin position="803"/>
        <end position="820"/>
    </location>
</feature>
<dbReference type="OrthoDB" id="412109at2759"/>
<feature type="compositionally biased region" description="Low complexity" evidence="1">
    <location>
        <begin position="282"/>
        <end position="299"/>
    </location>
</feature>
<feature type="compositionally biased region" description="Pro residues" evidence="1">
    <location>
        <begin position="500"/>
        <end position="510"/>
    </location>
</feature>
<feature type="region of interest" description="Disordered" evidence="1">
    <location>
        <begin position="124"/>
        <end position="1188"/>
    </location>
</feature>
<feature type="compositionally biased region" description="Polar residues" evidence="1">
    <location>
        <begin position="390"/>
        <end position="404"/>
    </location>
</feature>
<dbReference type="PANTHER" id="PTHR45615">
    <property type="entry name" value="MYOSIN HEAVY CHAIN, NON-MUSCLE"/>
    <property type="match status" value="1"/>
</dbReference>
<evidence type="ECO:0000313" key="2">
    <source>
        <dbReference type="EMBL" id="RDB27545.1"/>
    </source>
</evidence>
<feature type="compositionally biased region" description="Acidic residues" evidence="1">
    <location>
        <begin position="718"/>
        <end position="733"/>
    </location>
</feature>
<reference evidence="2" key="1">
    <citation type="submission" date="2018-04" db="EMBL/GenBank/DDBJ databases">
        <title>Whole genome sequencing of Hypsizygus marmoreus.</title>
        <authorList>
            <person name="Choi I.-G."/>
            <person name="Min B."/>
            <person name="Kim J.-G."/>
            <person name="Kim S."/>
            <person name="Oh Y.-L."/>
            <person name="Kong W.-S."/>
            <person name="Park H."/>
            <person name="Jeong J."/>
            <person name="Song E.-S."/>
        </authorList>
    </citation>
    <scope>NUCLEOTIDE SEQUENCE [LARGE SCALE GENOMIC DNA]</scope>
    <source>
        <strain evidence="2">51987-8</strain>
    </source>
</reference>
<dbReference type="GO" id="GO:0000146">
    <property type="term" value="F:microfilament motor activity"/>
    <property type="evidence" value="ECO:0007669"/>
    <property type="project" value="TreeGrafter"/>
</dbReference>
<accession>A0A369K4G0</accession>
<dbReference type="GO" id="GO:0005737">
    <property type="term" value="C:cytoplasm"/>
    <property type="evidence" value="ECO:0007669"/>
    <property type="project" value="TreeGrafter"/>
</dbReference>
<feature type="compositionally biased region" description="Basic and acidic residues" evidence="1">
    <location>
        <begin position="622"/>
        <end position="669"/>
    </location>
</feature>
<dbReference type="GO" id="GO:0016460">
    <property type="term" value="C:myosin II complex"/>
    <property type="evidence" value="ECO:0007669"/>
    <property type="project" value="TreeGrafter"/>
</dbReference>
<feature type="compositionally biased region" description="Basic and acidic residues" evidence="1">
    <location>
        <begin position="702"/>
        <end position="717"/>
    </location>
</feature>
<evidence type="ECO:0000313" key="3">
    <source>
        <dbReference type="Proteomes" id="UP000076154"/>
    </source>
</evidence>
<proteinExistence type="predicted"/>
<feature type="compositionally biased region" description="Basic and acidic residues" evidence="1">
    <location>
        <begin position="255"/>
        <end position="276"/>
    </location>
</feature>
<dbReference type="GO" id="GO:0051015">
    <property type="term" value="F:actin filament binding"/>
    <property type="evidence" value="ECO:0007669"/>
    <property type="project" value="TreeGrafter"/>
</dbReference>
<dbReference type="STRING" id="39966.A0A369K4G0"/>
<feature type="compositionally biased region" description="Acidic residues" evidence="1">
    <location>
        <begin position="245"/>
        <end position="254"/>
    </location>
</feature>
<evidence type="ECO:0000256" key="1">
    <source>
        <dbReference type="SAM" id="MobiDB-lite"/>
    </source>
</evidence>